<dbReference type="AlphaFoldDB" id="W9W4U4"/>
<sequence>MAWRPGDGGAPEILPHNKNVSEGTLVGWSRLVQHSAEGFYQRPAFRSSTSSSLRRLPQIFIPSYLVEKASYRRAMESSLRNILHSNETSYDSSTLHTDHLATAVQHNGAFISGLEAETALTESRKRPAARKSSYPRKRAIQACQKCRVRRTKCNNARPSCSSCLSIGAECTYSEGDHSTFDSASLAILDKLNTLEELLRAGNGQSQIAAAVSSTVADSPSRGVLSRLKSLNSPSLERSKDAAPCHMNIEGVLSWSVFDAVSPNLDLKGLLNSSHGANQSLSMAAEFDEQAPEEELVAHFMNNVFIYNPVLEEAKIQRYMRDARFNGIGWDAQSCLLLLIYAHGSIGPFDRGPQTDASSFRSSSQFRQAESYFSAAQKRMGHLLCRTGVLEAQCFFLAGVYLMATLRPMEAWKMFVQALACCQAFYTEKESPEVDREGEQRLRESIYWTCFKSELELRLELNVSETSIWDLTYPAFFPSPPEGLRSQREIVWYFYLAEIALRRLGNRILNYIYDSKATSSLSNAAESTLGFEQQASDWIRSLPQALELDAPSVGEESDLHQSLKFILKGHLLDCYEMMYWPFIVSAVNYDSPERTPTISSDSMDTFVHKALVVCVERIEKNEQGFFYRHHGTWLMLRSCTRSAFVLLGAARLERLTLLMPNQWRQAVEKVIKMLRYWRRESRDVEDRLRLVETLLAGLSFTDPRVLKNKVDTFASSGTLL</sequence>
<dbReference type="GO" id="GO:0003677">
    <property type="term" value="F:DNA binding"/>
    <property type="evidence" value="ECO:0007669"/>
    <property type="project" value="UniProtKB-KW"/>
</dbReference>
<dbReference type="Pfam" id="PF00172">
    <property type="entry name" value="Zn_clus"/>
    <property type="match status" value="1"/>
</dbReference>
<feature type="domain" description="Zn(2)-C6 fungal-type" evidence="5">
    <location>
        <begin position="142"/>
        <end position="172"/>
    </location>
</feature>
<evidence type="ECO:0000313" key="6">
    <source>
        <dbReference type="EMBL" id="EXJ60015.1"/>
    </source>
</evidence>
<accession>W9W4U4</accession>
<dbReference type="OrthoDB" id="4356994at2759"/>
<dbReference type="GO" id="GO:0008270">
    <property type="term" value="F:zinc ion binding"/>
    <property type="evidence" value="ECO:0007669"/>
    <property type="project" value="InterPro"/>
</dbReference>
<keyword evidence="2" id="KW-0238">DNA-binding</keyword>
<keyword evidence="3" id="KW-0804">Transcription</keyword>
<dbReference type="PROSITE" id="PS50048">
    <property type="entry name" value="ZN2_CY6_FUNGAL_2"/>
    <property type="match status" value="1"/>
</dbReference>
<dbReference type="VEuPathDB" id="FungiDB:A1O7_04163"/>
<dbReference type="InterPro" id="IPR053181">
    <property type="entry name" value="EcdB-like_regulator"/>
</dbReference>
<dbReference type="PANTHER" id="PTHR47785:SF7">
    <property type="entry name" value="ZN(II)2CYS6 TRANSCRIPTION FACTOR (EUROFUNG)"/>
    <property type="match status" value="1"/>
</dbReference>
<dbReference type="HOGENOM" id="CLU_004835_2_1_1"/>
<dbReference type="GeneID" id="19178753"/>
<comment type="caution">
    <text evidence="6">The sequence shown here is derived from an EMBL/GenBank/DDBJ whole genome shotgun (WGS) entry which is preliminary data.</text>
</comment>
<dbReference type="GO" id="GO:0000981">
    <property type="term" value="F:DNA-binding transcription factor activity, RNA polymerase II-specific"/>
    <property type="evidence" value="ECO:0007669"/>
    <property type="project" value="InterPro"/>
</dbReference>
<evidence type="ECO:0000256" key="3">
    <source>
        <dbReference type="ARBA" id="ARBA00023163"/>
    </source>
</evidence>
<dbReference type="RefSeq" id="XP_007756368.1">
    <property type="nucleotide sequence ID" value="XM_007758178.1"/>
</dbReference>
<evidence type="ECO:0000256" key="2">
    <source>
        <dbReference type="ARBA" id="ARBA00023125"/>
    </source>
</evidence>
<dbReference type="STRING" id="1182544.W9W4U4"/>
<evidence type="ECO:0000256" key="4">
    <source>
        <dbReference type="ARBA" id="ARBA00023242"/>
    </source>
</evidence>
<dbReference type="InterPro" id="IPR001138">
    <property type="entry name" value="Zn2Cys6_DnaBD"/>
</dbReference>
<keyword evidence="7" id="KW-1185">Reference proteome</keyword>
<gene>
    <name evidence="6" type="ORF">A1O7_04163</name>
</gene>
<dbReference type="eggNOG" id="ENOG502QR47">
    <property type="taxonomic scope" value="Eukaryota"/>
</dbReference>
<dbReference type="Proteomes" id="UP000019473">
    <property type="component" value="Unassembled WGS sequence"/>
</dbReference>
<protein>
    <recommendedName>
        <fullName evidence="5">Zn(2)-C6 fungal-type domain-containing protein</fullName>
    </recommendedName>
</protein>
<dbReference type="SMART" id="SM00066">
    <property type="entry name" value="GAL4"/>
    <property type="match status" value="1"/>
</dbReference>
<dbReference type="Gene3D" id="4.10.240.10">
    <property type="entry name" value="Zn(2)-C6 fungal-type DNA-binding domain"/>
    <property type="match status" value="1"/>
</dbReference>
<dbReference type="CDD" id="cd00067">
    <property type="entry name" value="GAL4"/>
    <property type="match status" value="1"/>
</dbReference>
<dbReference type="InterPro" id="IPR036864">
    <property type="entry name" value="Zn2-C6_fun-type_DNA-bd_sf"/>
</dbReference>
<dbReference type="PROSITE" id="PS00463">
    <property type="entry name" value="ZN2_CY6_FUNGAL_1"/>
    <property type="match status" value="1"/>
</dbReference>
<reference evidence="6 7" key="1">
    <citation type="submission" date="2013-03" db="EMBL/GenBank/DDBJ databases">
        <title>The Genome Sequence of Cladophialophora yegresii CBS 114405.</title>
        <authorList>
            <consortium name="The Broad Institute Genomics Platform"/>
            <person name="Cuomo C."/>
            <person name="de Hoog S."/>
            <person name="Gorbushina A."/>
            <person name="Walker B."/>
            <person name="Young S.K."/>
            <person name="Zeng Q."/>
            <person name="Gargeya S."/>
            <person name="Fitzgerald M."/>
            <person name="Haas B."/>
            <person name="Abouelleil A."/>
            <person name="Allen A.W."/>
            <person name="Alvarado L."/>
            <person name="Arachchi H.M."/>
            <person name="Berlin A.M."/>
            <person name="Chapman S.B."/>
            <person name="Gainer-Dewar J."/>
            <person name="Goldberg J."/>
            <person name="Griggs A."/>
            <person name="Gujja S."/>
            <person name="Hansen M."/>
            <person name="Howarth C."/>
            <person name="Imamovic A."/>
            <person name="Ireland A."/>
            <person name="Larimer J."/>
            <person name="McCowan C."/>
            <person name="Murphy C."/>
            <person name="Pearson M."/>
            <person name="Poon T.W."/>
            <person name="Priest M."/>
            <person name="Roberts A."/>
            <person name="Saif S."/>
            <person name="Shea T."/>
            <person name="Sisk P."/>
            <person name="Sykes S."/>
            <person name="Wortman J."/>
            <person name="Nusbaum C."/>
            <person name="Birren B."/>
        </authorList>
    </citation>
    <scope>NUCLEOTIDE SEQUENCE [LARGE SCALE GENOMIC DNA]</scope>
    <source>
        <strain evidence="6 7">CBS 114405</strain>
    </source>
</reference>
<dbReference type="CDD" id="cd12148">
    <property type="entry name" value="fungal_TF_MHR"/>
    <property type="match status" value="1"/>
</dbReference>
<name>W9W4U4_9EURO</name>
<dbReference type="SUPFAM" id="SSF57701">
    <property type="entry name" value="Zn2/Cys6 DNA-binding domain"/>
    <property type="match status" value="1"/>
</dbReference>
<evidence type="ECO:0000256" key="1">
    <source>
        <dbReference type="ARBA" id="ARBA00023015"/>
    </source>
</evidence>
<evidence type="ECO:0000313" key="7">
    <source>
        <dbReference type="Proteomes" id="UP000019473"/>
    </source>
</evidence>
<keyword evidence="4" id="KW-0539">Nucleus</keyword>
<evidence type="ECO:0000259" key="5">
    <source>
        <dbReference type="PROSITE" id="PS50048"/>
    </source>
</evidence>
<organism evidence="6 7">
    <name type="scientific">Cladophialophora yegresii CBS 114405</name>
    <dbReference type="NCBI Taxonomy" id="1182544"/>
    <lineage>
        <taxon>Eukaryota</taxon>
        <taxon>Fungi</taxon>
        <taxon>Dikarya</taxon>
        <taxon>Ascomycota</taxon>
        <taxon>Pezizomycotina</taxon>
        <taxon>Eurotiomycetes</taxon>
        <taxon>Chaetothyriomycetidae</taxon>
        <taxon>Chaetothyriales</taxon>
        <taxon>Herpotrichiellaceae</taxon>
        <taxon>Cladophialophora</taxon>
    </lineage>
</organism>
<dbReference type="EMBL" id="AMGW01000003">
    <property type="protein sequence ID" value="EXJ60015.1"/>
    <property type="molecule type" value="Genomic_DNA"/>
</dbReference>
<dbReference type="PANTHER" id="PTHR47785">
    <property type="entry name" value="ZN(II)2CYS6 TRANSCRIPTION FACTOR (EUROFUNG)-RELATED-RELATED"/>
    <property type="match status" value="1"/>
</dbReference>
<proteinExistence type="predicted"/>
<keyword evidence="1" id="KW-0805">Transcription regulation</keyword>